<organism evidence="1 2">
    <name type="scientific">Mycoplasmopsis cynos</name>
    <dbReference type="NCBI Taxonomy" id="171284"/>
    <lineage>
        <taxon>Bacteria</taxon>
        <taxon>Bacillati</taxon>
        <taxon>Mycoplasmatota</taxon>
        <taxon>Mycoplasmoidales</taxon>
        <taxon>Metamycoplasmataceae</taxon>
        <taxon>Mycoplasmopsis</taxon>
    </lineage>
</organism>
<sequence length="659" mass="77811">MDALTISDNITTLYVYKIKNFIEKQKLETNSKNFIRLEFVGEFDATITARAKQTNLNLDNKILKLGLNDSLTVAIDDNFIFDENEFYFILGSKYQAHTGLYDAYYFETKIDELIFNDLGDDKIQEFTITKLKSFKELNDIEFIVVNDEDDVNNELEVVNADDKIDITSYQLEFYSSALINQIMHFKNDFFEVPNFEIKDNKKPILIFANPTAVYDNTYSLFLWNISKFYVDNWSVISFFLRRLTLEYHKNYEHYLKQIVNNGSHREILKECAYNTYVEFQGTETQRKEWADKNGNAKSSDINDYLIRNFLSIRPEAEKIKFLSLLLMFSEQIASSYCWKGGLNDEHKAALPMTAYFKDIANEYYVDNPRIVLESLLYSTNEQDNNDIKFGVYNQFLNKNIFFLNGKTVQFALTPDQFEEPELSQRPVDFNNKTLNLNYPFYLFLTEQDTSSILGLSSTIRGHSKEVIKDDILVWSGIKDEEKYQTVNWEQELQKYLASEYPHSEFEFSILGRQNIFTRRLNVPLVIENNYYYNELHQKQKLYFEKDKFYLTSYDAILGSPSPAIRHEYLKIRVVKKDYDNLFTFENQNLFMINNPNDLNKKINNHINRIEFFTNPDKVIIKGAFLQDYKIILKGNAFENGKEFNIKSDNKLTNKLIFWK</sequence>
<gene>
    <name evidence="1" type="ORF">NCTC10142_00155</name>
</gene>
<dbReference type="AlphaFoldDB" id="A0A449AHD7"/>
<reference evidence="1 2" key="1">
    <citation type="submission" date="2019-01" db="EMBL/GenBank/DDBJ databases">
        <authorList>
            <consortium name="Pathogen Informatics"/>
        </authorList>
    </citation>
    <scope>NUCLEOTIDE SEQUENCE [LARGE SCALE GENOMIC DNA]</scope>
    <source>
        <strain evidence="1 2">NCTC10142</strain>
        <plasmid evidence="2">13</plasmid>
    </source>
</reference>
<geneLocation type="plasmid" evidence="1 2">
    <name>13</name>
</geneLocation>
<name>A0A449AHD7_9BACT</name>
<dbReference type="RefSeq" id="WP_129720407.1">
    <property type="nucleotide sequence ID" value="NZ_LR214986.1"/>
</dbReference>
<keyword evidence="1" id="KW-0614">Plasmid</keyword>
<evidence type="ECO:0000313" key="1">
    <source>
        <dbReference type="EMBL" id="VEU64415.1"/>
    </source>
</evidence>
<dbReference type="EMBL" id="LR214986">
    <property type="protein sequence ID" value="VEU64415.1"/>
    <property type="molecule type" value="Genomic_DNA"/>
</dbReference>
<accession>A0A449AHD7</accession>
<evidence type="ECO:0000313" key="2">
    <source>
        <dbReference type="Proteomes" id="UP000289506"/>
    </source>
</evidence>
<dbReference type="Proteomes" id="UP000289506">
    <property type="component" value="Plasmid 13"/>
</dbReference>
<proteinExistence type="predicted"/>
<protein>
    <submittedName>
        <fullName evidence="1">Uncharacterized protein</fullName>
    </submittedName>
</protein>